<keyword evidence="7 14" id="KW-0862">Zinc</keyword>
<evidence type="ECO:0000313" key="16">
    <source>
        <dbReference type="EMBL" id="QFJ56262.1"/>
    </source>
</evidence>
<dbReference type="SUPFAM" id="SSF56091">
    <property type="entry name" value="DNA ligase/mRNA capping enzyme, catalytic domain"/>
    <property type="match status" value="1"/>
</dbReference>
<feature type="binding site" evidence="14">
    <location>
        <position position="110"/>
    </location>
    <ligand>
        <name>NAD(+)</name>
        <dbReference type="ChEBI" id="CHEBI:57540"/>
    </ligand>
</feature>
<dbReference type="Gene3D" id="1.10.150.20">
    <property type="entry name" value="5' to 3' exonuclease, C-terminal subdomain"/>
    <property type="match status" value="2"/>
</dbReference>
<keyword evidence="10 14" id="KW-0234">DNA repair</keyword>
<evidence type="ECO:0000256" key="9">
    <source>
        <dbReference type="ARBA" id="ARBA00023027"/>
    </source>
</evidence>
<feature type="binding site" evidence="14">
    <location>
        <position position="312"/>
    </location>
    <ligand>
        <name>NAD(+)</name>
        <dbReference type="ChEBI" id="CHEBI:57540"/>
    </ligand>
</feature>
<dbReference type="InterPro" id="IPR004150">
    <property type="entry name" value="NAD_DNA_ligase_OB"/>
</dbReference>
<proteinExistence type="inferred from homology"/>
<dbReference type="Pfam" id="PF03119">
    <property type="entry name" value="DNA_ligase_ZBD"/>
    <property type="match status" value="1"/>
</dbReference>
<dbReference type="InterPro" id="IPR004149">
    <property type="entry name" value="Znf_DNAligase_C4"/>
</dbReference>
<dbReference type="SMART" id="SM00532">
    <property type="entry name" value="LIGANc"/>
    <property type="match status" value="1"/>
</dbReference>
<organism evidence="16 17">
    <name type="scientific">Pseudobutyrivibrio xylanivorans</name>
    <dbReference type="NCBI Taxonomy" id="185007"/>
    <lineage>
        <taxon>Bacteria</taxon>
        <taxon>Bacillati</taxon>
        <taxon>Bacillota</taxon>
        <taxon>Clostridia</taxon>
        <taxon>Lachnospirales</taxon>
        <taxon>Lachnospiraceae</taxon>
        <taxon>Pseudobutyrivibrio</taxon>
    </lineage>
</organism>
<keyword evidence="9 14" id="KW-0520">NAD</keyword>
<evidence type="ECO:0000256" key="14">
    <source>
        <dbReference type="HAMAP-Rule" id="MF_01588"/>
    </source>
</evidence>
<dbReference type="GO" id="GO:0005829">
    <property type="term" value="C:cytosol"/>
    <property type="evidence" value="ECO:0007669"/>
    <property type="project" value="TreeGrafter"/>
</dbReference>
<feature type="binding site" evidence="14">
    <location>
        <position position="429"/>
    </location>
    <ligand>
        <name>Zn(2+)</name>
        <dbReference type="ChEBI" id="CHEBI:29105"/>
    </ligand>
</feature>
<dbReference type="Gene3D" id="3.40.50.10190">
    <property type="entry name" value="BRCT domain"/>
    <property type="match status" value="1"/>
</dbReference>
<dbReference type="Pfam" id="PF01653">
    <property type="entry name" value="DNA_ligase_aden"/>
    <property type="match status" value="1"/>
</dbReference>
<evidence type="ECO:0000256" key="8">
    <source>
        <dbReference type="ARBA" id="ARBA00022842"/>
    </source>
</evidence>
<evidence type="ECO:0000256" key="4">
    <source>
        <dbReference type="ARBA" id="ARBA00022705"/>
    </source>
</evidence>
<dbReference type="GO" id="GO:0006260">
    <property type="term" value="P:DNA replication"/>
    <property type="evidence" value="ECO:0007669"/>
    <property type="project" value="UniProtKB-KW"/>
</dbReference>
<dbReference type="InterPro" id="IPR041663">
    <property type="entry name" value="DisA/LigA_HHH"/>
</dbReference>
<dbReference type="NCBIfam" id="NF005932">
    <property type="entry name" value="PRK07956.1"/>
    <property type="match status" value="1"/>
</dbReference>
<comment type="catalytic activity">
    <reaction evidence="12 14">
        <text>NAD(+) + (deoxyribonucleotide)n-3'-hydroxyl + 5'-phospho-(deoxyribonucleotide)m = (deoxyribonucleotide)n+m + AMP + beta-nicotinamide D-nucleotide.</text>
        <dbReference type="EC" id="6.5.1.2"/>
    </reaction>
</comment>
<dbReference type="NCBIfam" id="TIGR00575">
    <property type="entry name" value="dnlj"/>
    <property type="match status" value="1"/>
</dbReference>
<dbReference type="GO" id="GO:0006281">
    <property type="term" value="P:DNA repair"/>
    <property type="evidence" value="ECO:0007669"/>
    <property type="project" value="UniProtKB-KW"/>
</dbReference>
<dbReference type="GO" id="GO:0003911">
    <property type="term" value="F:DNA ligase (NAD+) activity"/>
    <property type="evidence" value="ECO:0007669"/>
    <property type="project" value="UniProtKB-UniRule"/>
</dbReference>
<keyword evidence="3 14" id="KW-0436">Ligase</keyword>
<keyword evidence="8 14" id="KW-0460">Magnesium</keyword>
<dbReference type="GO" id="GO:0046872">
    <property type="term" value="F:metal ion binding"/>
    <property type="evidence" value="ECO:0007669"/>
    <property type="project" value="UniProtKB-KW"/>
</dbReference>
<dbReference type="HAMAP" id="MF_01588">
    <property type="entry name" value="DNA_ligase_A"/>
    <property type="match status" value="1"/>
</dbReference>
<dbReference type="SMART" id="SM00292">
    <property type="entry name" value="BRCT"/>
    <property type="match status" value="1"/>
</dbReference>
<dbReference type="PANTHER" id="PTHR23389:SF9">
    <property type="entry name" value="DNA LIGASE"/>
    <property type="match status" value="1"/>
</dbReference>
<sequence length="668" mass="74095">MMLIEEYKKLVDTIDYHMDKYYNDDEPEISDFEYDQLMLQLKEAEKEHPEWVTADSPTQKIGGIAKREAGVKVTHDVPMLSIEDVFNKEDVTAWVEKVKSVHADATFSVEAKIDGLSMTLRYEKDSQGKLKLKLAETRGDGLIGEDVTENALVIPDVNKYLDLPYDSLQLRGEVYMSHEDFDRYNEDQELKGGKLAANPRNLAAGTLRQLDANITKQRGLKMFVFNVQQGPEELTESHCKGLDILAEHGVPVVFHKGCTTADEILAVIDEIGEKREEFEFDIDGAVVKIDQVAYRNDFPTSAKYTSGHIAYKYPPEEKETKLLDVELSVGRTGRVNPTAIFEPIRLCGTTVSRATLHNQDFIDELNIGIGDTIVVYKSGEIIPKIKEVNYSKRPEGVSTYKIPNICPACGGPVSRDADTADMKCSNPSCPAQLERHIINFVSRDAMDIRGFGEVYIIELVRRGYIKDIADIYSLKNKRDELIEEGIIGKEKNTDKLLGVIESSKQNDAVRLFTGFGIPNVGKAAAKALLGQFKDIEKIMELSEEELMQVNDIGEISAKSIYDYLHDPVNIDIIGRLKAAGVNMVEEEKEGATDKLSGLTFVITGTLPTMGRKECQELIELNGGKCAGSVSKKTSYLVAGEAAGSKLDKANSLGVTVLDEEGLLSLINS</sequence>
<name>A0A5P6VV50_PSEXY</name>
<dbReference type="Pfam" id="PF03120">
    <property type="entry name" value="OB_DNA_ligase"/>
    <property type="match status" value="1"/>
</dbReference>
<keyword evidence="6 14" id="KW-0227">DNA damage</keyword>
<keyword evidence="4 14" id="KW-0235">DNA replication</keyword>
<evidence type="ECO:0000256" key="11">
    <source>
        <dbReference type="ARBA" id="ARBA00023211"/>
    </source>
</evidence>
<dbReference type="SUPFAM" id="SSF47781">
    <property type="entry name" value="RuvA domain 2-like"/>
    <property type="match status" value="1"/>
</dbReference>
<feature type="binding site" evidence="14">
    <location>
        <position position="409"/>
    </location>
    <ligand>
        <name>Zn(2+)</name>
        <dbReference type="ChEBI" id="CHEBI:29105"/>
    </ligand>
</feature>
<feature type="binding site" evidence="14">
    <location>
        <position position="288"/>
    </location>
    <ligand>
        <name>NAD(+)</name>
        <dbReference type="ChEBI" id="CHEBI:57540"/>
    </ligand>
</feature>
<dbReference type="AlphaFoldDB" id="A0A5P6VV50"/>
<dbReference type="PANTHER" id="PTHR23389">
    <property type="entry name" value="CHROMOSOME TRANSMISSION FIDELITY FACTOR 18"/>
    <property type="match status" value="1"/>
</dbReference>
<dbReference type="InterPro" id="IPR001679">
    <property type="entry name" value="DNA_ligase"/>
</dbReference>
<feature type="binding site" evidence="14">
    <location>
        <begin position="81"/>
        <end position="82"/>
    </location>
    <ligand>
        <name>NAD(+)</name>
        <dbReference type="ChEBI" id="CHEBI:57540"/>
    </ligand>
</feature>
<dbReference type="OrthoDB" id="9759736at2"/>
<evidence type="ECO:0000256" key="2">
    <source>
        <dbReference type="ARBA" id="ARBA00013308"/>
    </source>
</evidence>
<evidence type="ECO:0000256" key="7">
    <source>
        <dbReference type="ARBA" id="ARBA00022833"/>
    </source>
</evidence>
<dbReference type="Gene3D" id="2.40.50.140">
    <property type="entry name" value="Nucleic acid-binding proteins"/>
    <property type="match status" value="1"/>
</dbReference>
<dbReference type="PIRSF" id="PIRSF001604">
    <property type="entry name" value="LigA"/>
    <property type="match status" value="1"/>
</dbReference>
<dbReference type="CDD" id="cd00114">
    <property type="entry name" value="LIGANc"/>
    <property type="match status" value="1"/>
</dbReference>
<dbReference type="InterPro" id="IPR033136">
    <property type="entry name" value="DNA_ligase_CS"/>
</dbReference>
<dbReference type="InterPro" id="IPR013839">
    <property type="entry name" value="DNAligase_adenylation"/>
</dbReference>
<dbReference type="Gene3D" id="6.20.10.30">
    <property type="match status" value="1"/>
</dbReference>
<feature type="active site" description="N6-AMP-lysine intermediate" evidence="14">
    <location>
        <position position="112"/>
    </location>
</feature>
<comment type="function">
    <text evidence="14">DNA ligase that catalyzes the formation of phosphodiester linkages between 5'-phosphoryl and 3'-hydroxyl groups in double-stranded DNA using NAD as a coenzyme and as the energy source for the reaction. It is essential for DNA replication and repair of damaged DNA.</text>
</comment>
<evidence type="ECO:0000313" key="17">
    <source>
        <dbReference type="Proteomes" id="UP000327030"/>
    </source>
</evidence>
<evidence type="ECO:0000256" key="12">
    <source>
        <dbReference type="ARBA" id="ARBA00034005"/>
    </source>
</evidence>
<evidence type="ECO:0000256" key="13">
    <source>
        <dbReference type="ARBA" id="ARBA00060881"/>
    </source>
</evidence>
<dbReference type="Pfam" id="PF00533">
    <property type="entry name" value="BRCT"/>
    <property type="match status" value="1"/>
</dbReference>
<dbReference type="InterPro" id="IPR010994">
    <property type="entry name" value="RuvA_2-like"/>
</dbReference>
<dbReference type="Pfam" id="PF12826">
    <property type="entry name" value="HHH_2"/>
    <property type="match status" value="1"/>
</dbReference>
<dbReference type="InterPro" id="IPR036420">
    <property type="entry name" value="BRCT_dom_sf"/>
</dbReference>
<dbReference type="PROSITE" id="PS01056">
    <property type="entry name" value="DNA_LIGASE_N2"/>
    <property type="match status" value="1"/>
</dbReference>
<evidence type="ECO:0000256" key="5">
    <source>
        <dbReference type="ARBA" id="ARBA00022723"/>
    </source>
</evidence>
<evidence type="ECO:0000259" key="15">
    <source>
        <dbReference type="PROSITE" id="PS50172"/>
    </source>
</evidence>
<dbReference type="Gene3D" id="3.30.470.30">
    <property type="entry name" value="DNA ligase/mRNA capping enzyme"/>
    <property type="match status" value="1"/>
</dbReference>
<dbReference type="InterPro" id="IPR013840">
    <property type="entry name" value="DNAligase_N"/>
</dbReference>
<dbReference type="SUPFAM" id="SSF52113">
    <property type="entry name" value="BRCT domain"/>
    <property type="match status" value="1"/>
</dbReference>
<dbReference type="InterPro" id="IPR012340">
    <property type="entry name" value="NA-bd_OB-fold"/>
</dbReference>
<dbReference type="FunFam" id="2.40.50.140:FF:000012">
    <property type="entry name" value="DNA ligase"/>
    <property type="match status" value="1"/>
</dbReference>
<keyword evidence="5 14" id="KW-0479">Metal-binding</keyword>
<feature type="binding site" evidence="14">
    <location>
        <position position="138"/>
    </location>
    <ligand>
        <name>NAD(+)</name>
        <dbReference type="ChEBI" id="CHEBI:57540"/>
    </ligand>
</feature>
<dbReference type="InterPro" id="IPR001357">
    <property type="entry name" value="BRCT_dom"/>
</dbReference>
<comment type="similarity">
    <text evidence="13 14">Belongs to the NAD-dependent DNA ligase family. LigA subfamily.</text>
</comment>
<feature type="binding site" evidence="14">
    <location>
        <position position="424"/>
    </location>
    <ligand>
        <name>Zn(2+)</name>
        <dbReference type="ChEBI" id="CHEBI:29105"/>
    </ligand>
</feature>
<evidence type="ECO:0000256" key="3">
    <source>
        <dbReference type="ARBA" id="ARBA00022598"/>
    </source>
</evidence>
<dbReference type="EC" id="6.5.1.2" evidence="1 14"/>
<dbReference type="Proteomes" id="UP000327030">
    <property type="component" value="Chromosome 1"/>
</dbReference>
<accession>A0A5P6VV50</accession>
<dbReference type="KEGG" id="pxv:FXF36_13380"/>
<feature type="binding site" evidence="14">
    <location>
        <position position="173"/>
    </location>
    <ligand>
        <name>NAD(+)</name>
        <dbReference type="ChEBI" id="CHEBI:57540"/>
    </ligand>
</feature>
<protein>
    <recommendedName>
        <fullName evidence="2 14">DNA ligase</fullName>
        <ecNumber evidence="1 14">6.5.1.2</ecNumber>
    </recommendedName>
    <alternativeName>
        <fullName evidence="14">Polydeoxyribonucleotide synthase [NAD(+)]</fullName>
    </alternativeName>
</protein>
<dbReference type="Gene3D" id="1.10.287.610">
    <property type="entry name" value="Helix hairpin bin"/>
    <property type="match status" value="1"/>
</dbReference>
<feature type="domain" description="BRCT" evidence="15">
    <location>
        <begin position="590"/>
        <end position="668"/>
    </location>
</feature>
<dbReference type="SUPFAM" id="SSF50249">
    <property type="entry name" value="Nucleic acid-binding proteins"/>
    <property type="match status" value="1"/>
</dbReference>
<evidence type="ECO:0000256" key="6">
    <source>
        <dbReference type="ARBA" id="ARBA00022763"/>
    </source>
</evidence>
<dbReference type="PROSITE" id="PS50172">
    <property type="entry name" value="BRCT"/>
    <property type="match status" value="1"/>
</dbReference>
<gene>
    <name evidence="14 16" type="primary">ligA</name>
    <name evidence="16" type="ORF">FXF36_13380</name>
</gene>
<comment type="cofactor">
    <cofactor evidence="14">
        <name>Mg(2+)</name>
        <dbReference type="ChEBI" id="CHEBI:18420"/>
    </cofactor>
    <cofactor evidence="14">
        <name>Mn(2+)</name>
        <dbReference type="ChEBI" id="CHEBI:29035"/>
    </cofactor>
</comment>
<evidence type="ECO:0000256" key="10">
    <source>
        <dbReference type="ARBA" id="ARBA00023204"/>
    </source>
</evidence>
<reference evidence="17" key="1">
    <citation type="submission" date="2019-08" db="EMBL/GenBank/DDBJ databases">
        <title>Complete Genome Sequence of the Polysaccharide-Degrading Rumen Bacterium Pseudobutyrivibrio xylanivorans MA3014.</title>
        <authorList>
            <person name="Palevich N."/>
            <person name="Maclean P.H."/>
            <person name="Kelly W.J."/>
            <person name="Leahy S.C."/>
            <person name="Rakonjac J."/>
            <person name="Attwood G.T."/>
        </authorList>
    </citation>
    <scope>NUCLEOTIDE SEQUENCE [LARGE SCALE GENOMIC DNA]</scope>
    <source>
        <strain evidence="17">MA3014</strain>
    </source>
</reference>
<keyword evidence="11 14" id="KW-0464">Manganese</keyword>
<dbReference type="EMBL" id="CP043028">
    <property type="protein sequence ID" value="QFJ56262.1"/>
    <property type="molecule type" value="Genomic_DNA"/>
</dbReference>
<feature type="binding site" evidence="14">
    <location>
        <position position="406"/>
    </location>
    <ligand>
        <name>Zn(2+)</name>
        <dbReference type="ChEBI" id="CHEBI:29105"/>
    </ligand>
</feature>
<feature type="binding site" evidence="14">
    <location>
        <begin position="31"/>
        <end position="35"/>
    </location>
    <ligand>
        <name>NAD(+)</name>
        <dbReference type="ChEBI" id="CHEBI:57540"/>
    </ligand>
</feature>
<evidence type="ECO:0000256" key="1">
    <source>
        <dbReference type="ARBA" id="ARBA00012722"/>
    </source>
</evidence>